<dbReference type="OrthoDB" id="9812874at2"/>
<reference evidence="6 7" key="1">
    <citation type="submission" date="2017-01" db="EMBL/GenBank/DDBJ databases">
        <title>First insights into the biology of 'candidatus Vampirococcus archaeovorus'.</title>
        <authorList>
            <person name="Kizina J."/>
            <person name="Jordan S."/>
            <person name="Stueber K."/>
            <person name="Reinhardt R."/>
            <person name="Harder J."/>
        </authorList>
    </citation>
    <scope>NUCLEOTIDE SEQUENCE [LARGE SCALE GENOMIC DNA]</scope>
    <source>
        <strain evidence="6 7">LiM</strain>
    </source>
</reference>
<dbReference type="GO" id="GO:0003735">
    <property type="term" value="F:structural constituent of ribosome"/>
    <property type="evidence" value="ECO:0007669"/>
    <property type="project" value="InterPro"/>
</dbReference>
<keyword evidence="7" id="KW-1185">Reference proteome</keyword>
<evidence type="ECO:0000256" key="2">
    <source>
        <dbReference type="ARBA" id="ARBA00022980"/>
    </source>
</evidence>
<dbReference type="InterPro" id="IPR011332">
    <property type="entry name" value="Ribosomal_zn-bd"/>
</dbReference>
<dbReference type="Pfam" id="PF01783">
    <property type="entry name" value="Ribosomal_L32p"/>
    <property type="match status" value="1"/>
</dbReference>
<organism evidence="6 7">
    <name type="scientific">Velamenicoccus archaeovorus</name>
    <dbReference type="NCBI Taxonomy" id="1930593"/>
    <lineage>
        <taxon>Bacteria</taxon>
        <taxon>Pseudomonadati</taxon>
        <taxon>Candidatus Omnitrophota</taxon>
        <taxon>Candidatus Velamenicoccus</taxon>
    </lineage>
</organism>
<dbReference type="EMBL" id="CP019384">
    <property type="protein sequence ID" value="QAT17211.1"/>
    <property type="molecule type" value="Genomic_DNA"/>
</dbReference>
<evidence type="ECO:0000313" key="7">
    <source>
        <dbReference type="Proteomes" id="UP000287243"/>
    </source>
</evidence>
<comment type="similarity">
    <text evidence="1 5">Belongs to the bacterial ribosomal protein bL32 family.</text>
</comment>
<dbReference type="GO" id="GO:0015934">
    <property type="term" value="C:large ribosomal subunit"/>
    <property type="evidence" value="ECO:0007669"/>
    <property type="project" value="InterPro"/>
</dbReference>
<accession>A0A410P559</accession>
<evidence type="ECO:0000313" key="6">
    <source>
        <dbReference type="EMBL" id="QAT17211.1"/>
    </source>
</evidence>
<dbReference type="Proteomes" id="UP000287243">
    <property type="component" value="Chromosome"/>
</dbReference>
<evidence type="ECO:0000256" key="5">
    <source>
        <dbReference type="HAMAP-Rule" id="MF_00340"/>
    </source>
</evidence>
<name>A0A410P559_VELA1</name>
<evidence type="ECO:0000256" key="4">
    <source>
        <dbReference type="ARBA" id="ARBA00035178"/>
    </source>
</evidence>
<proteinExistence type="inferred from homology"/>
<dbReference type="NCBIfam" id="TIGR01031">
    <property type="entry name" value="rpmF_bact"/>
    <property type="match status" value="1"/>
</dbReference>
<dbReference type="InterPro" id="IPR044957">
    <property type="entry name" value="Ribosomal_bL32_bact"/>
</dbReference>
<sequence>MPNPRRRHSKARGRRRRTHWKLEAVELMKCSQCKSPKLPHRICPVCGYYDGRLVIDFEAKRAKKEAKKKPTER</sequence>
<dbReference type="RefSeq" id="WP_128699939.1">
    <property type="nucleotide sequence ID" value="NZ_CP019384.1"/>
</dbReference>
<protein>
    <recommendedName>
        <fullName evidence="4 5">Large ribosomal subunit protein bL32</fullName>
    </recommendedName>
</protein>
<dbReference type="PANTHER" id="PTHR35534">
    <property type="entry name" value="50S RIBOSOMAL PROTEIN L32"/>
    <property type="match status" value="1"/>
</dbReference>
<dbReference type="HAMAP" id="MF_00340">
    <property type="entry name" value="Ribosomal_bL32"/>
    <property type="match status" value="1"/>
</dbReference>
<dbReference type="InterPro" id="IPR002677">
    <property type="entry name" value="Ribosomal_bL32"/>
</dbReference>
<dbReference type="SUPFAM" id="SSF57829">
    <property type="entry name" value="Zn-binding ribosomal proteins"/>
    <property type="match status" value="1"/>
</dbReference>
<gene>
    <name evidence="5" type="primary">rpmF</name>
    <name evidence="6" type="ORF">BU251_05425</name>
</gene>
<dbReference type="PANTHER" id="PTHR35534:SF1">
    <property type="entry name" value="LARGE RIBOSOMAL SUBUNIT PROTEIN BL32"/>
    <property type="match status" value="1"/>
</dbReference>
<dbReference type="GO" id="GO:0006412">
    <property type="term" value="P:translation"/>
    <property type="evidence" value="ECO:0007669"/>
    <property type="project" value="UniProtKB-UniRule"/>
</dbReference>
<keyword evidence="3 5" id="KW-0687">Ribonucleoprotein</keyword>
<dbReference type="AlphaFoldDB" id="A0A410P559"/>
<evidence type="ECO:0000256" key="3">
    <source>
        <dbReference type="ARBA" id="ARBA00023274"/>
    </source>
</evidence>
<dbReference type="KEGG" id="vai:BU251_05425"/>
<keyword evidence="2 5" id="KW-0689">Ribosomal protein</keyword>
<evidence type="ECO:0000256" key="1">
    <source>
        <dbReference type="ARBA" id="ARBA00008560"/>
    </source>
</evidence>